<sequence length="149" mass="17438">MRNFYRIFMVSFLIVICGCSTQKEVNLEDRMKGVIEYKQYEVGAEQSDEVKQWLDQVRSTGEEDRYFILQDPDEDEGYVYSYVYRKGSSDYEVSFIYDPSDQSSTEKIHVTGINNDPSNEKFVKIKSIKNGESTLFIFSDESLKNRLIN</sequence>
<evidence type="ECO:0000313" key="1">
    <source>
        <dbReference type="EMBL" id="TYA13514.1"/>
    </source>
</evidence>
<proteinExistence type="predicted"/>
<dbReference type="Proteomes" id="UP000325218">
    <property type="component" value="Unassembled WGS sequence"/>
</dbReference>
<reference evidence="1 2" key="1">
    <citation type="submission" date="2019-08" db="EMBL/GenBank/DDBJ databases">
        <title>Genome sequencing of Paenibacillus faecis DSM 23593(T).</title>
        <authorList>
            <person name="Kook J.-K."/>
            <person name="Park S.-N."/>
            <person name="Lim Y.K."/>
        </authorList>
    </citation>
    <scope>NUCLEOTIDE SEQUENCE [LARGE SCALE GENOMIC DNA]</scope>
    <source>
        <strain evidence="1 2">DSM 23593</strain>
    </source>
</reference>
<gene>
    <name evidence="1" type="ORF">FRY98_12760</name>
</gene>
<organism evidence="1 2">
    <name type="scientific">Paenibacillus faecis</name>
    <dbReference type="NCBI Taxonomy" id="862114"/>
    <lineage>
        <taxon>Bacteria</taxon>
        <taxon>Bacillati</taxon>
        <taxon>Bacillota</taxon>
        <taxon>Bacilli</taxon>
        <taxon>Bacillales</taxon>
        <taxon>Paenibacillaceae</taxon>
        <taxon>Paenibacillus</taxon>
    </lineage>
</organism>
<dbReference type="OrthoDB" id="2645687at2"/>
<evidence type="ECO:0000313" key="2">
    <source>
        <dbReference type="Proteomes" id="UP000325218"/>
    </source>
</evidence>
<dbReference type="EMBL" id="VSDO01000002">
    <property type="protein sequence ID" value="TYA13514.1"/>
    <property type="molecule type" value="Genomic_DNA"/>
</dbReference>
<keyword evidence="2" id="KW-1185">Reference proteome</keyword>
<dbReference type="RefSeq" id="WP_148452265.1">
    <property type="nucleotide sequence ID" value="NZ_VSDO01000002.1"/>
</dbReference>
<dbReference type="PROSITE" id="PS51257">
    <property type="entry name" value="PROKAR_LIPOPROTEIN"/>
    <property type="match status" value="1"/>
</dbReference>
<evidence type="ECO:0008006" key="3">
    <source>
        <dbReference type="Google" id="ProtNLM"/>
    </source>
</evidence>
<dbReference type="AlphaFoldDB" id="A0A5D0CWF2"/>
<accession>A0A5D0CWF2</accession>
<comment type="caution">
    <text evidence="1">The sequence shown here is derived from an EMBL/GenBank/DDBJ whole genome shotgun (WGS) entry which is preliminary data.</text>
</comment>
<protein>
    <recommendedName>
        <fullName evidence="3">Lipoprotein</fullName>
    </recommendedName>
</protein>
<name>A0A5D0CWF2_9BACL</name>